<comment type="caution">
    <text evidence="2">The sequence shown here is derived from an EMBL/GenBank/DDBJ whole genome shotgun (WGS) entry which is preliminary data.</text>
</comment>
<dbReference type="SUPFAM" id="SSF53335">
    <property type="entry name" value="S-adenosyl-L-methionine-dependent methyltransferases"/>
    <property type="match status" value="1"/>
</dbReference>
<dbReference type="PANTHER" id="PTHR43591">
    <property type="entry name" value="METHYLTRANSFERASE"/>
    <property type="match status" value="1"/>
</dbReference>
<dbReference type="PANTHER" id="PTHR43591:SF50">
    <property type="entry name" value="METHYLTRANSFERASE DOMAIN-CONTAINING PROTEIN-RELATED"/>
    <property type="match status" value="1"/>
</dbReference>
<accession>A0A4U6XBW1</accession>
<dbReference type="Proteomes" id="UP000310108">
    <property type="component" value="Unassembled WGS sequence"/>
</dbReference>
<dbReference type="Gene3D" id="3.40.50.150">
    <property type="entry name" value="Vaccinia Virus protein VP39"/>
    <property type="match status" value="1"/>
</dbReference>
<dbReference type="OrthoDB" id="417697at2759"/>
<dbReference type="InterPro" id="IPR029063">
    <property type="entry name" value="SAM-dependent_MTases_sf"/>
</dbReference>
<dbReference type="STRING" id="1306861.A0A4U6XBW1"/>
<evidence type="ECO:0000313" key="2">
    <source>
        <dbReference type="EMBL" id="TKW51237.1"/>
    </source>
</evidence>
<gene>
    <name evidence="2" type="ORF">CTA1_2034</name>
</gene>
<name>A0A4U6XBW1_9PEZI</name>
<comment type="similarity">
    <text evidence="1">Belongs to the methyltransferase superfamily. LaeA methyltransferase family.</text>
</comment>
<sequence>MTEHASDASMASWTNTIYHLNRGSVDDELERLAYNHFNIWTPLTVDLLPPHILSSLQSQDRPRIADVATGSGVWLTSLVEDLPPHSELFGFDLDKRKFPPRPPTPPIPPPPSSPLLRPEKPRLSFLVQNVLEPFPPELRGTFDLVHVRLLATGLKAGDWDAVLANLSDLLKPDGWLLWEDTGDVFIRAFPPSRAYEDFWRACVKHDASVGRDHLMPAALLKKLRGLGFRNCEQRVWSTWAADESIQQKASMGIVRLVKPVLAAVVENGGEETVRTMEDVSRIQREMKQDVEQDGVRIGVHYYWNWGQRPS</sequence>
<organism evidence="2 3">
    <name type="scientific">Colletotrichum tanaceti</name>
    <dbReference type="NCBI Taxonomy" id="1306861"/>
    <lineage>
        <taxon>Eukaryota</taxon>
        <taxon>Fungi</taxon>
        <taxon>Dikarya</taxon>
        <taxon>Ascomycota</taxon>
        <taxon>Pezizomycotina</taxon>
        <taxon>Sordariomycetes</taxon>
        <taxon>Hypocreomycetidae</taxon>
        <taxon>Glomerellales</taxon>
        <taxon>Glomerellaceae</taxon>
        <taxon>Colletotrichum</taxon>
        <taxon>Colletotrichum destructivum species complex</taxon>
    </lineage>
</organism>
<reference evidence="2 3" key="1">
    <citation type="journal article" date="2019" name="PLoS ONE">
        <title>Comparative genome analysis indicates high evolutionary potential of pathogenicity genes in Colletotrichum tanaceti.</title>
        <authorList>
            <person name="Lelwala R.V."/>
            <person name="Korhonen P.K."/>
            <person name="Young N.D."/>
            <person name="Scott J.B."/>
            <person name="Ades P.A."/>
            <person name="Gasser R.B."/>
            <person name="Taylor P.W.J."/>
        </authorList>
    </citation>
    <scope>NUCLEOTIDE SEQUENCE [LARGE SCALE GENOMIC DNA]</scope>
    <source>
        <strain evidence="2">BRIP57314</strain>
    </source>
</reference>
<keyword evidence="3" id="KW-1185">Reference proteome</keyword>
<evidence type="ECO:0008006" key="4">
    <source>
        <dbReference type="Google" id="ProtNLM"/>
    </source>
</evidence>
<protein>
    <recommendedName>
        <fullName evidence="4">Methyltransferase domain-containing protein</fullName>
    </recommendedName>
</protein>
<proteinExistence type="inferred from homology"/>
<dbReference type="EMBL" id="PJEX01000325">
    <property type="protein sequence ID" value="TKW51237.1"/>
    <property type="molecule type" value="Genomic_DNA"/>
</dbReference>
<dbReference type="CDD" id="cd02440">
    <property type="entry name" value="AdoMet_MTases"/>
    <property type="match status" value="1"/>
</dbReference>
<dbReference type="AlphaFoldDB" id="A0A4U6XBW1"/>
<evidence type="ECO:0000256" key="1">
    <source>
        <dbReference type="ARBA" id="ARBA00038158"/>
    </source>
</evidence>
<evidence type="ECO:0000313" key="3">
    <source>
        <dbReference type="Proteomes" id="UP000310108"/>
    </source>
</evidence>
<dbReference type="Pfam" id="PF13489">
    <property type="entry name" value="Methyltransf_23"/>
    <property type="match status" value="1"/>
</dbReference>